<dbReference type="SUPFAM" id="SSF82697">
    <property type="entry name" value="PurS-like"/>
    <property type="match status" value="1"/>
</dbReference>
<evidence type="ECO:0000256" key="3">
    <source>
        <dbReference type="ARBA" id="ARBA00022741"/>
    </source>
</evidence>
<dbReference type="InterPro" id="IPR036921">
    <property type="entry name" value="PurM-like_N_sf"/>
</dbReference>
<feature type="domain" description="Phosphoribosylformylglycinamidine synthase N-terminal" evidence="9">
    <location>
        <begin position="30"/>
        <end position="133"/>
    </location>
</feature>
<keyword evidence="5" id="KW-0067">ATP-binding</keyword>
<feature type="domain" description="FGAR-AT PurM N-terminal-like" evidence="10">
    <location>
        <begin position="637"/>
        <end position="677"/>
    </location>
</feature>
<dbReference type="InterPro" id="IPR041609">
    <property type="entry name" value="PurL_linker"/>
</dbReference>
<evidence type="ECO:0000256" key="1">
    <source>
        <dbReference type="ARBA" id="ARBA00022598"/>
    </source>
</evidence>
<dbReference type="InterPro" id="IPR040707">
    <property type="entry name" value="FGAR-AT_N"/>
</dbReference>
<evidence type="ECO:0000259" key="8">
    <source>
        <dbReference type="Pfam" id="PF18072"/>
    </source>
</evidence>
<dbReference type="Proteomes" id="UP001152747">
    <property type="component" value="Unassembled WGS sequence"/>
</dbReference>
<dbReference type="Gene3D" id="1.10.8.750">
    <property type="entry name" value="Phosphoribosylformylglycinamidine synthase, linker domain"/>
    <property type="match status" value="1"/>
</dbReference>
<dbReference type="SUPFAM" id="SSF109736">
    <property type="entry name" value="FGAM synthase PurL, linker domain"/>
    <property type="match status" value="1"/>
</dbReference>
<accession>A0A9P1IK64</accession>
<dbReference type="GO" id="GO:0004642">
    <property type="term" value="F:phosphoribosylformylglycinamidine synthase activity"/>
    <property type="evidence" value="ECO:0007669"/>
    <property type="project" value="TreeGrafter"/>
</dbReference>
<evidence type="ECO:0000256" key="2">
    <source>
        <dbReference type="ARBA" id="ARBA00022723"/>
    </source>
</evidence>
<dbReference type="InterPro" id="IPR036604">
    <property type="entry name" value="PurS-like_sf"/>
</dbReference>
<dbReference type="Gene3D" id="3.30.1330.10">
    <property type="entry name" value="PurM-like, N-terminal domain"/>
    <property type="match status" value="1"/>
</dbReference>
<dbReference type="Pfam" id="PF22689">
    <property type="entry name" value="FGAR-AT_PurM_N-like"/>
    <property type="match status" value="1"/>
</dbReference>
<dbReference type="EMBL" id="CANHGI010000003">
    <property type="protein sequence ID" value="CAI5445933.1"/>
    <property type="molecule type" value="Genomic_DNA"/>
</dbReference>
<reference evidence="11" key="1">
    <citation type="submission" date="2022-11" db="EMBL/GenBank/DDBJ databases">
        <authorList>
            <person name="Kikuchi T."/>
        </authorList>
    </citation>
    <scope>NUCLEOTIDE SEQUENCE</scope>
    <source>
        <strain evidence="11">PS1010</strain>
    </source>
</reference>
<protein>
    <recommendedName>
        <fullName evidence="13">Phosphoribosylformylglycinamidine synthase</fullName>
    </recommendedName>
</protein>
<evidence type="ECO:0000256" key="5">
    <source>
        <dbReference type="ARBA" id="ARBA00022840"/>
    </source>
</evidence>
<name>A0A9P1IK64_9PELO</name>
<organism evidence="11 12">
    <name type="scientific">Caenorhabditis angaria</name>
    <dbReference type="NCBI Taxonomy" id="860376"/>
    <lineage>
        <taxon>Eukaryota</taxon>
        <taxon>Metazoa</taxon>
        <taxon>Ecdysozoa</taxon>
        <taxon>Nematoda</taxon>
        <taxon>Chromadorea</taxon>
        <taxon>Rhabditida</taxon>
        <taxon>Rhabditina</taxon>
        <taxon>Rhabditomorpha</taxon>
        <taxon>Rhabditoidea</taxon>
        <taxon>Rhabditidae</taxon>
        <taxon>Peloderinae</taxon>
        <taxon>Caenorhabditis</taxon>
    </lineage>
</organism>
<dbReference type="SUPFAM" id="SSF56042">
    <property type="entry name" value="PurM C-terminal domain-like"/>
    <property type="match status" value="1"/>
</dbReference>
<evidence type="ECO:0000256" key="6">
    <source>
        <dbReference type="ARBA" id="ARBA00022842"/>
    </source>
</evidence>
<evidence type="ECO:0008006" key="13">
    <source>
        <dbReference type="Google" id="ProtNLM"/>
    </source>
</evidence>
<dbReference type="AlphaFoldDB" id="A0A9P1IK64"/>
<evidence type="ECO:0000256" key="4">
    <source>
        <dbReference type="ARBA" id="ARBA00022755"/>
    </source>
</evidence>
<dbReference type="InterPro" id="IPR055181">
    <property type="entry name" value="FGAR-AT_PurM_N-like"/>
</dbReference>
<feature type="domain" description="Phosphoribosylformylglycinamidine synthase linker" evidence="8">
    <location>
        <begin position="158"/>
        <end position="207"/>
    </location>
</feature>
<dbReference type="OrthoDB" id="6666987at2759"/>
<evidence type="ECO:0000259" key="10">
    <source>
        <dbReference type="Pfam" id="PF22689"/>
    </source>
</evidence>
<evidence type="ECO:0000259" key="7">
    <source>
        <dbReference type="Pfam" id="PF02769"/>
    </source>
</evidence>
<dbReference type="GO" id="GO:0046872">
    <property type="term" value="F:metal ion binding"/>
    <property type="evidence" value="ECO:0007669"/>
    <property type="project" value="UniProtKB-KW"/>
</dbReference>
<evidence type="ECO:0000313" key="12">
    <source>
        <dbReference type="Proteomes" id="UP001152747"/>
    </source>
</evidence>
<keyword evidence="6" id="KW-0460">Magnesium</keyword>
<dbReference type="InterPro" id="IPR036676">
    <property type="entry name" value="PurM-like_C_sf"/>
</dbReference>
<dbReference type="Pfam" id="PF18076">
    <property type="entry name" value="FGAR-AT_N"/>
    <property type="match status" value="1"/>
</dbReference>
<sequence length="683" mass="76027">MENFHLKFFADNPKSPKKLGDLEIPTEFCYHIITNQIDFYEVNKEKLDVLLSHSPFQKDSAIRKTSKFSKNVIEIGPRVAVKTAMCSNILSAFETAGIKNISRIERSIRYETTKNDLFELLADKMTEQIYDENVNFENNYKEIENFYEIDILSDKSALEKANLELGLALDNSDIEFYYDYFANKLGRNPTDVELFDLAQSDSEHSRHWFFRGNLKIDGKLVEGGSLMSKIRKTLDTSNKNSLIAFHDNSSSIKGFENVSRLRPNNPTTASSFDIHNSPSNLIYSAETHNFPTGVCPFQGATTGTGGRIRDIHSTGRGAYEIAASVGYSFGNLNIPGWLMEWEDEIEKRESYPKSLSEPLKIAIEASNGASDYGNKFGEPVICGFARSFGQRIGGERIEYVKPIMFSGGIGSIDDDEIEKKKCEPGMIVAKIGGPVYRIGVGGGAASSVDIQGKREDFLDFAAVQRGDAEMEQKMHRIVRGCAERNEGNPLLSIHDQGAGGNGNVIKELVEGCGVIVDSSEFILGDSSISLRELWTAEYQENDAALIDPQLIDIVQKIAKREKCHISLVGKVIEDQIIQLKGPQGNAVNLDTKQLGEREKKTFELETRAKKLVPLEIPKNLKLLDALNRVLRLPSVASKRYLTCKVDRSVTGLIAQQQCVGPLHTPLADVGIVALSHFEKVRDF</sequence>
<dbReference type="PANTHER" id="PTHR10099:SF1">
    <property type="entry name" value="PHOSPHORIBOSYLFORMYLGLYCINAMIDINE SYNTHASE"/>
    <property type="match status" value="1"/>
</dbReference>
<keyword evidence="4" id="KW-0658">Purine biosynthesis</keyword>
<dbReference type="GO" id="GO:0005524">
    <property type="term" value="F:ATP binding"/>
    <property type="evidence" value="ECO:0007669"/>
    <property type="project" value="UniProtKB-KW"/>
</dbReference>
<evidence type="ECO:0000259" key="9">
    <source>
        <dbReference type="Pfam" id="PF18076"/>
    </source>
</evidence>
<dbReference type="GO" id="GO:0006164">
    <property type="term" value="P:purine nucleotide biosynthetic process"/>
    <property type="evidence" value="ECO:0007669"/>
    <property type="project" value="UniProtKB-KW"/>
</dbReference>
<dbReference type="Pfam" id="PF18072">
    <property type="entry name" value="FGAR-AT_linker"/>
    <property type="match status" value="1"/>
</dbReference>
<keyword evidence="2" id="KW-0479">Metal-binding</keyword>
<comment type="caution">
    <text evidence="11">The sequence shown here is derived from an EMBL/GenBank/DDBJ whole genome shotgun (WGS) entry which is preliminary data.</text>
</comment>
<keyword evidence="12" id="KW-1185">Reference proteome</keyword>
<keyword evidence="1" id="KW-0436">Ligase</keyword>
<dbReference type="InterPro" id="IPR010918">
    <property type="entry name" value="PurM-like_C_dom"/>
</dbReference>
<dbReference type="Pfam" id="PF02769">
    <property type="entry name" value="AIRS_C"/>
    <property type="match status" value="1"/>
</dbReference>
<dbReference type="Gene3D" id="3.90.650.10">
    <property type="entry name" value="PurM-like C-terminal domain"/>
    <property type="match status" value="1"/>
</dbReference>
<keyword evidence="3" id="KW-0547">Nucleotide-binding</keyword>
<feature type="domain" description="PurM-like C-terminal" evidence="7">
    <location>
        <begin position="423"/>
        <end position="578"/>
    </location>
</feature>
<dbReference type="PANTHER" id="PTHR10099">
    <property type="entry name" value="PHOSPHORIBOSYLFORMYLGLYCINAMIDINE SYNTHASE"/>
    <property type="match status" value="1"/>
</dbReference>
<evidence type="ECO:0000313" key="11">
    <source>
        <dbReference type="EMBL" id="CAI5445933.1"/>
    </source>
</evidence>
<dbReference type="SUPFAM" id="SSF55326">
    <property type="entry name" value="PurM N-terminal domain-like"/>
    <property type="match status" value="1"/>
</dbReference>
<dbReference type="GO" id="GO:0005737">
    <property type="term" value="C:cytoplasm"/>
    <property type="evidence" value="ECO:0007669"/>
    <property type="project" value="TreeGrafter"/>
</dbReference>
<proteinExistence type="predicted"/>
<gene>
    <name evidence="11" type="ORF">CAMP_LOCUS8570</name>
</gene>